<dbReference type="CDD" id="cd04301">
    <property type="entry name" value="NAT_SF"/>
    <property type="match status" value="1"/>
</dbReference>
<dbReference type="GO" id="GO:0016747">
    <property type="term" value="F:acyltransferase activity, transferring groups other than amino-acyl groups"/>
    <property type="evidence" value="ECO:0007669"/>
    <property type="project" value="InterPro"/>
</dbReference>
<dbReference type="InterPro" id="IPR050832">
    <property type="entry name" value="Bact_Acetyltransf"/>
</dbReference>
<evidence type="ECO:0000256" key="2">
    <source>
        <dbReference type="ARBA" id="ARBA00023315"/>
    </source>
</evidence>
<gene>
    <name evidence="4" type="ORF">ASILVAE211_02625</name>
</gene>
<dbReference type="PROSITE" id="PS51186">
    <property type="entry name" value="GNAT"/>
    <property type="match status" value="1"/>
</dbReference>
<comment type="caution">
    <text evidence="4">The sequence shown here is derived from an EMBL/GenBank/DDBJ whole genome shotgun (WGS) entry which is preliminary data.</text>
</comment>
<name>A0A963YNC7_9PROT</name>
<dbReference type="PANTHER" id="PTHR43877:SF2">
    <property type="entry name" value="AMINOALKYLPHOSPHONATE N-ACETYLTRANSFERASE-RELATED"/>
    <property type="match status" value="1"/>
</dbReference>
<dbReference type="Proteomes" id="UP000708298">
    <property type="component" value="Unassembled WGS sequence"/>
</dbReference>
<evidence type="ECO:0000313" key="5">
    <source>
        <dbReference type="Proteomes" id="UP000708298"/>
    </source>
</evidence>
<evidence type="ECO:0000256" key="1">
    <source>
        <dbReference type="ARBA" id="ARBA00022679"/>
    </source>
</evidence>
<dbReference type="AlphaFoldDB" id="A0A963YNC7"/>
<reference evidence="4" key="1">
    <citation type="journal article" date="2021" name="Microorganisms">
        <title>Acidisoma silvae sp. nov. and Acidisomacellulosilytica sp. nov., Two Acidophilic Bacteria Isolated from Decaying Wood, Hydrolyzing Cellulose and Producing Poly-3-hydroxybutyrate.</title>
        <authorList>
            <person name="Mieszkin S."/>
            <person name="Pouder E."/>
            <person name="Uroz S."/>
            <person name="Simon-Colin C."/>
            <person name="Alain K."/>
        </authorList>
    </citation>
    <scope>NUCLEOTIDE SEQUENCE</scope>
    <source>
        <strain evidence="4">HW T2.11</strain>
    </source>
</reference>
<sequence length="153" mass="16743">MMTVTVAQEAVRQPAVRALLEQSWALSDALYPAESNHHLDESELDVPQVSFFVARRNGQALGCGALMRVDEIYGEIKSLFVDPSARGLGLARAVLTAIEAEALGQGLALLRLETGIRQPEAIGLYEATGFRRIPPFGSYRDDPLSVFMEKALR</sequence>
<accession>A0A963YNC7</accession>
<dbReference type="InterPro" id="IPR000182">
    <property type="entry name" value="GNAT_dom"/>
</dbReference>
<evidence type="ECO:0000259" key="3">
    <source>
        <dbReference type="PROSITE" id="PS51186"/>
    </source>
</evidence>
<dbReference type="Pfam" id="PF00583">
    <property type="entry name" value="Acetyltransf_1"/>
    <property type="match status" value="1"/>
</dbReference>
<evidence type="ECO:0000313" key="4">
    <source>
        <dbReference type="EMBL" id="MCB8874063.1"/>
    </source>
</evidence>
<keyword evidence="5" id="KW-1185">Reference proteome</keyword>
<organism evidence="4 5">
    <name type="scientific">Acidisoma silvae</name>
    <dbReference type="NCBI Taxonomy" id="2802396"/>
    <lineage>
        <taxon>Bacteria</taxon>
        <taxon>Pseudomonadati</taxon>
        <taxon>Pseudomonadota</taxon>
        <taxon>Alphaproteobacteria</taxon>
        <taxon>Acetobacterales</taxon>
        <taxon>Acidocellaceae</taxon>
        <taxon>Acidisoma</taxon>
    </lineage>
</organism>
<feature type="domain" description="N-acetyltransferase" evidence="3">
    <location>
        <begin position="2"/>
        <end position="153"/>
    </location>
</feature>
<keyword evidence="2" id="KW-0012">Acyltransferase</keyword>
<dbReference type="SUPFAM" id="SSF55729">
    <property type="entry name" value="Acyl-CoA N-acyltransferases (Nat)"/>
    <property type="match status" value="1"/>
</dbReference>
<proteinExistence type="predicted"/>
<dbReference type="EMBL" id="JAESVB010000001">
    <property type="protein sequence ID" value="MCB8874063.1"/>
    <property type="molecule type" value="Genomic_DNA"/>
</dbReference>
<reference evidence="4" key="2">
    <citation type="submission" date="2021-01" db="EMBL/GenBank/DDBJ databases">
        <authorList>
            <person name="Mieszkin S."/>
            <person name="Pouder E."/>
            <person name="Alain K."/>
        </authorList>
    </citation>
    <scope>NUCLEOTIDE SEQUENCE</scope>
    <source>
        <strain evidence="4">HW T2.11</strain>
    </source>
</reference>
<dbReference type="PANTHER" id="PTHR43877">
    <property type="entry name" value="AMINOALKYLPHOSPHONATE N-ACETYLTRANSFERASE-RELATED-RELATED"/>
    <property type="match status" value="1"/>
</dbReference>
<protein>
    <submittedName>
        <fullName evidence="4">GNAT family N-acetyltransferase</fullName>
    </submittedName>
</protein>
<dbReference type="InterPro" id="IPR016181">
    <property type="entry name" value="Acyl_CoA_acyltransferase"/>
</dbReference>
<dbReference type="Gene3D" id="3.40.630.30">
    <property type="match status" value="1"/>
</dbReference>
<keyword evidence="1" id="KW-0808">Transferase</keyword>